<feature type="domain" description="RanBP2-type" evidence="6">
    <location>
        <begin position="613"/>
        <end position="642"/>
    </location>
</feature>
<dbReference type="InterPro" id="IPR036443">
    <property type="entry name" value="Znf_RanBP2_sf"/>
</dbReference>
<protein>
    <recommendedName>
        <fullName evidence="12">Nuclear protein localization protein 4 homolog</fullName>
    </recommendedName>
</protein>
<evidence type="ECO:0000313" key="11">
    <source>
        <dbReference type="Proteomes" id="UP000663870"/>
    </source>
</evidence>
<dbReference type="EMBL" id="CAJNOH010000026">
    <property type="protein sequence ID" value="CAF0777110.1"/>
    <property type="molecule type" value="Genomic_DNA"/>
</dbReference>
<reference evidence="8" key="1">
    <citation type="submission" date="2021-02" db="EMBL/GenBank/DDBJ databases">
        <authorList>
            <person name="Nowell W R."/>
        </authorList>
    </citation>
    <scope>NUCLEOTIDE SEQUENCE</scope>
</reference>
<name>A0A813R5V7_9BILA</name>
<dbReference type="PANTHER" id="PTHR12710:SF0">
    <property type="entry name" value="NUCLEAR PROTEIN LOCALIZATION PROTEIN 4 HOMOLOG"/>
    <property type="match status" value="1"/>
</dbReference>
<organism evidence="8 10">
    <name type="scientific">Rotaria sordida</name>
    <dbReference type="NCBI Taxonomy" id="392033"/>
    <lineage>
        <taxon>Eukaryota</taxon>
        <taxon>Metazoa</taxon>
        <taxon>Spiralia</taxon>
        <taxon>Gnathifera</taxon>
        <taxon>Rotifera</taxon>
        <taxon>Eurotatoria</taxon>
        <taxon>Bdelloidea</taxon>
        <taxon>Philodinida</taxon>
        <taxon>Philodinidae</taxon>
        <taxon>Rotaria</taxon>
    </lineage>
</organism>
<dbReference type="Pfam" id="PF05021">
    <property type="entry name" value="NPL4"/>
    <property type="match status" value="1"/>
</dbReference>
<dbReference type="GO" id="GO:0031625">
    <property type="term" value="F:ubiquitin protein ligase binding"/>
    <property type="evidence" value="ECO:0007669"/>
    <property type="project" value="TreeGrafter"/>
</dbReference>
<keyword evidence="11" id="KW-1185">Reference proteome</keyword>
<dbReference type="CDD" id="cd08061">
    <property type="entry name" value="MPN_NPL4"/>
    <property type="match status" value="1"/>
</dbReference>
<dbReference type="AlphaFoldDB" id="A0A813R5V7"/>
<dbReference type="PROSITE" id="PS50199">
    <property type="entry name" value="ZF_RANBP2_2"/>
    <property type="match status" value="1"/>
</dbReference>
<dbReference type="GO" id="GO:0005634">
    <property type="term" value="C:nucleus"/>
    <property type="evidence" value="ECO:0007669"/>
    <property type="project" value="TreeGrafter"/>
</dbReference>
<keyword evidence="4" id="KW-0862">Zinc</keyword>
<evidence type="ECO:0000259" key="6">
    <source>
        <dbReference type="PROSITE" id="PS50199"/>
    </source>
</evidence>
<accession>A0A813R5V7</accession>
<dbReference type="PROSITE" id="PS50249">
    <property type="entry name" value="MPN"/>
    <property type="match status" value="1"/>
</dbReference>
<dbReference type="Pfam" id="PF05020">
    <property type="entry name" value="zf-NPL4"/>
    <property type="match status" value="1"/>
</dbReference>
<proteinExistence type="inferred from homology"/>
<sequence length="644" mass="73682">MSNIFILRVQSSEGTKRIDWTTQDTYKKLYEKVVDVFSLSSSDHFVLYREQNKKSPIPRSPIKTNFRHGDIIYLVSEQDNLFSKENSSSSLIIKSDKPIIKSSSQLNFLSKLLDIKEDDVDLQLEKIDGRIPRQQDPQLCRHNRHGKCLNCIPIEPYDEEYLKNHNPPIKHMSFQAYIRKLQNETSGDRNTFSSLENISCSIKDQCSTGHAPWPKGVCTKCQPNPMTLMLQPYRHVDNIMFENGNMVNRFLNYWRSAGHQRIGFLYGRYEVYDGVPLGVRAVVTAIYEPPQETSKDSVELIFPDLHEGIVDELADCLGIRRIGWIFTDLIPNDKRLGTGPVVHHRGNMNTLFLTAQECIMAGWFQNKHLNRCKYSPDGHFGSKFVTVVVTGDASGQIQFEGYQVSNQCMALVKSDILLPTYDAPELGYIKETSSEQYVPDVYYKEKDSYNNEIMKIARPLPLEYLIIDIPTGFPTANAQIQSTFNDNCSIITTPFCVENRTKINELQDMDTLALYVQQFAEIDVKNSKSNPYKATDILADLHLLLYLVVNDIFQFSMDQLNPLLNSLRTNDLKGVETWMEGDHWQTLLQLLQIELPSLSSSVNQLTHTDSEEQSSQWTCSQCTFLNNNSNQKCDMCSLENNTSS</sequence>
<evidence type="ECO:0000259" key="7">
    <source>
        <dbReference type="PROSITE" id="PS50249"/>
    </source>
</evidence>
<evidence type="ECO:0000256" key="5">
    <source>
        <dbReference type="PROSITE-ProRule" id="PRU00322"/>
    </source>
</evidence>
<comment type="similarity">
    <text evidence="1">Belongs to the NPL4 family.</text>
</comment>
<dbReference type="InterPro" id="IPR007716">
    <property type="entry name" value="NPL4_Zn-bd_put"/>
</dbReference>
<dbReference type="GO" id="GO:0008270">
    <property type="term" value="F:zinc ion binding"/>
    <property type="evidence" value="ECO:0007669"/>
    <property type="project" value="UniProtKB-KW"/>
</dbReference>
<dbReference type="Proteomes" id="UP000663870">
    <property type="component" value="Unassembled WGS sequence"/>
</dbReference>
<dbReference type="GO" id="GO:0043130">
    <property type="term" value="F:ubiquitin binding"/>
    <property type="evidence" value="ECO:0007669"/>
    <property type="project" value="TreeGrafter"/>
</dbReference>
<evidence type="ECO:0000313" key="10">
    <source>
        <dbReference type="Proteomes" id="UP000663854"/>
    </source>
</evidence>
<dbReference type="InterPro" id="IPR016563">
    <property type="entry name" value="Npl4"/>
</dbReference>
<evidence type="ECO:0000256" key="4">
    <source>
        <dbReference type="ARBA" id="ARBA00022833"/>
    </source>
</evidence>
<evidence type="ECO:0000256" key="2">
    <source>
        <dbReference type="ARBA" id="ARBA00022723"/>
    </source>
</evidence>
<dbReference type="EMBL" id="CAJNOL010000065">
    <property type="protein sequence ID" value="CAF0807812.1"/>
    <property type="molecule type" value="Genomic_DNA"/>
</dbReference>
<evidence type="ECO:0000256" key="1">
    <source>
        <dbReference type="ARBA" id="ARBA00011025"/>
    </source>
</evidence>
<comment type="caution">
    <text evidence="8">The sequence shown here is derived from an EMBL/GenBank/DDBJ whole genome shotgun (WGS) entry which is preliminary data.</text>
</comment>
<dbReference type="Pfam" id="PF11543">
    <property type="entry name" value="UN_NPL4"/>
    <property type="match status" value="1"/>
</dbReference>
<dbReference type="GO" id="GO:0006511">
    <property type="term" value="P:ubiquitin-dependent protein catabolic process"/>
    <property type="evidence" value="ECO:0007669"/>
    <property type="project" value="InterPro"/>
</dbReference>
<dbReference type="PROSITE" id="PS01358">
    <property type="entry name" value="ZF_RANBP2_1"/>
    <property type="match status" value="1"/>
</dbReference>
<keyword evidence="3 5" id="KW-0863">Zinc-finger</keyword>
<dbReference type="Gene3D" id="2.30.30.380">
    <property type="entry name" value="Zn-finger domain of Sec23/24"/>
    <property type="match status" value="1"/>
</dbReference>
<keyword evidence="2" id="KW-0479">Metal-binding</keyword>
<evidence type="ECO:0008006" key="12">
    <source>
        <dbReference type="Google" id="ProtNLM"/>
    </source>
</evidence>
<dbReference type="SUPFAM" id="SSF90209">
    <property type="entry name" value="Ran binding protein zinc finger-like"/>
    <property type="match status" value="1"/>
</dbReference>
<evidence type="ECO:0000256" key="3">
    <source>
        <dbReference type="ARBA" id="ARBA00022771"/>
    </source>
</evidence>
<dbReference type="Proteomes" id="UP000663854">
    <property type="component" value="Unassembled WGS sequence"/>
</dbReference>
<dbReference type="InterPro" id="IPR024682">
    <property type="entry name" value="Npl4_Ub-like_dom"/>
</dbReference>
<dbReference type="PANTHER" id="PTHR12710">
    <property type="entry name" value="NUCLEAR PROTEIN LOCALIZATION 4"/>
    <property type="match status" value="1"/>
</dbReference>
<dbReference type="PIRSF" id="PIRSF010052">
    <property type="entry name" value="Polyub_prc_Npl4"/>
    <property type="match status" value="1"/>
</dbReference>
<evidence type="ECO:0000313" key="8">
    <source>
        <dbReference type="EMBL" id="CAF0777110.1"/>
    </source>
</evidence>
<feature type="domain" description="MPN" evidence="7">
    <location>
        <begin position="239"/>
        <end position="380"/>
    </location>
</feature>
<gene>
    <name evidence="9" type="ORF">JXQ802_LOCUS4570</name>
    <name evidence="8" type="ORF">PYM288_LOCUS3421</name>
</gene>
<dbReference type="Gene3D" id="3.10.20.90">
    <property type="entry name" value="Phosphatidylinositol 3-kinase Catalytic Subunit, Chain A, domain 1"/>
    <property type="match status" value="1"/>
</dbReference>
<dbReference type="InterPro" id="IPR007717">
    <property type="entry name" value="NPL4_C"/>
</dbReference>
<evidence type="ECO:0000313" key="9">
    <source>
        <dbReference type="EMBL" id="CAF0807812.1"/>
    </source>
</evidence>
<dbReference type="InterPro" id="IPR037518">
    <property type="entry name" value="MPN"/>
</dbReference>
<dbReference type="InterPro" id="IPR001876">
    <property type="entry name" value="Znf_RanBP2"/>
</dbReference>